<feature type="region of interest" description="Disordered" evidence="5">
    <location>
        <begin position="604"/>
        <end position="628"/>
    </location>
</feature>
<feature type="compositionally biased region" description="Polar residues" evidence="5">
    <location>
        <begin position="321"/>
        <end position="330"/>
    </location>
</feature>
<protein>
    <submittedName>
        <fullName evidence="8">Ubiquitin carboxyl-terminal hydrolase 44</fullName>
    </submittedName>
</protein>
<reference evidence="8" key="1">
    <citation type="submission" date="2019-05" db="EMBL/GenBank/DDBJ databases">
        <title>Annotation for the trematode Fasciolopsis buski.</title>
        <authorList>
            <person name="Choi Y.-J."/>
        </authorList>
    </citation>
    <scope>NUCLEOTIDE SEQUENCE</scope>
    <source>
        <strain evidence="8">HT</strain>
        <tissue evidence="8">Whole worm</tissue>
    </source>
</reference>
<dbReference type="Proteomes" id="UP000728185">
    <property type="component" value="Unassembled WGS sequence"/>
</dbReference>
<accession>A0A8E0VG69</accession>
<feature type="compositionally biased region" description="Low complexity" evidence="5">
    <location>
        <begin position="604"/>
        <end position="625"/>
    </location>
</feature>
<feature type="region of interest" description="Disordered" evidence="5">
    <location>
        <begin position="997"/>
        <end position="1023"/>
    </location>
</feature>
<proteinExistence type="predicted"/>
<dbReference type="InterPro" id="IPR001394">
    <property type="entry name" value="Peptidase_C19_UCH"/>
</dbReference>
<feature type="compositionally biased region" description="Polar residues" evidence="5">
    <location>
        <begin position="1014"/>
        <end position="1023"/>
    </location>
</feature>
<sequence length="1023" mass="111224">MTDNCKHVLKIKTSIQLGILSPERWHCKVCNTTESVWACLSCTNFACGRYISEHALQHFQTTGHPLCIEVNEKFVFCYICDDFVLNDNAPGDIKLLRMALDAVTEQNFEELSKQKRGRRILRYHMRDCKRVTRRLLKADDIQTAVVRHRVSRLSWALRVWWSHYLEKKAIGDITSRLRAASGKRKAPLSYSSAFTGLRNLGNTCYMNSVLQVLRHTASFANFILSHSPSEVLPHSRKRRILKSGSESEANEPPVKRISICPPLDVKGSVRVQSQDSITLQSSTCPTKTSATCPSSAVGCSSYLQATPVTCLTHCSSLKTESESGSVHDTSSGGGGGGGLNGGRCTVARSEDAQSVLTPAPPSTEETPVVNRSLYEELYSMFRTLWSGQRTVVSPSSLLYTIWTALPSFKGYRQQDAQEFLSVFLDRLQSELHGNSQSVSVNSRDFVNRTFQGHCVSHVRCSACNVVACTEEPFSELSLALPLACYTGDSTECDLIDLLNKFFSPTAIDGASYACRQCNRKVDSGAMTIKPLVNLSTRGSFGSCEEIGAAQPIPFRMDKLVSVTLSRLCSPPTETLPFSTYGMKARHHPVSQAVFSNSISTSSSSSSSSSLSSVSSGASPSLSSSLDDLDEAPTISTCVPASPITLHSTSVPTLALTTTTTARTAVEESTETGSVPSLKASVSAVGSSVTALTPPGSCPLSQSELGSESPLRLTSATQTIRLTRLPRVLRLHIKRFRWIGRQREKVGCHVSFPLILDLSDFMLNSTDQAECSQPHLFSPHFVDRITQVDSQTPCSKSNYSTSVVDPTTTPVPPTSSSSSPSTSKCARIDESQSGQTPRRFLYHLTGVIVHHGRGFQSGHYTAYCLNDQPECWLNCNDANVTLCDFNEVAAAQAYLLFYSELMPTSPYPLWYNGLSQSGDLKLNQSSLPRIRSSYESVASTSGQATPVASTELKANACMKRSVSTPSHTLHLRSTPARKSAGSQLQSCAIGNPSRAIGTATFDTISGSHKPRSNSRRSVTPDGSL</sequence>
<keyword evidence="2 4" id="KW-0863">Zinc-finger</keyword>
<gene>
    <name evidence="8" type="ORF">FBUS_08809</name>
</gene>
<feature type="compositionally biased region" description="Low complexity" evidence="5">
    <location>
        <begin position="799"/>
        <end position="822"/>
    </location>
</feature>
<comment type="caution">
    <text evidence="8">The sequence shown here is derived from an EMBL/GenBank/DDBJ whole genome shotgun (WGS) entry which is preliminary data.</text>
</comment>
<organism evidence="8 9">
    <name type="scientific">Fasciolopsis buskii</name>
    <dbReference type="NCBI Taxonomy" id="27845"/>
    <lineage>
        <taxon>Eukaryota</taxon>
        <taxon>Metazoa</taxon>
        <taxon>Spiralia</taxon>
        <taxon>Lophotrochozoa</taxon>
        <taxon>Platyhelminthes</taxon>
        <taxon>Trematoda</taxon>
        <taxon>Digenea</taxon>
        <taxon>Plagiorchiida</taxon>
        <taxon>Echinostomata</taxon>
        <taxon>Echinostomatoidea</taxon>
        <taxon>Fasciolidae</taxon>
        <taxon>Fasciolopsis</taxon>
    </lineage>
</organism>
<dbReference type="InterPro" id="IPR038765">
    <property type="entry name" value="Papain-like_cys_pep_sf"/>
</dbReference>
<dbReference type="GO" id="GO:0004843">
    <property type="term" value="F:cysteine-type deubiquitinase activity"/>
    <property type="evidence" value="ECO:0007669"/>
    <property type="project" value="InterPro"/>
</dbReference>
<dbReference type="PROSITE" id="PS50235">
    <property type="entry name" value="USP_3"/>
    <property type="match status" value="1"/>
</dbReference>
<evidence type="ECO:0000259" key="7">
    <source>
        <dbReference type="PROSITE" id="PS50271"/>
    </source>
</evidence>
<dbReference type="Gene3D" id="3.90.70.10">
    <property type="entry name" value="Cysteine proteinases"/>
    <property type="match status" value="3"/>
</dbReference>
<dbReference type="CDD" id="cd02257">
    <property type="entry name" value="Peptidase_C19"/>
    <property type="match status" value="2"/>
</dbReference>
<evidence type="ECO:0000256" key="2">
    <source>
        <dbReference type="ARBA" id="ARBA00022771"/>
    </source>
</evidence>
<dbReference type="Pfam" id="PF00443">
    <property type="entry name" value="UCH"/>
    <property type="match status" value="1"/>
</dbReference>
<dbReference type="PROSITE" id="PS50271">
    <property type="entry name" value="ZF_UBP"/>
    <property type="match status" value="1"/>
</dbReference>
<feature type="region of interest" description="Disordered" evidence="5">
    <location>
        <begin position="791"/>
        <end position="831"/>
    </location>
</feature>
<dbReference type="OrthoDB" id="21192at2759"/>
<dbReference type="PANTHER" id="PTHR24006:SF887">
    <property type="entry name" value="UBIQUITIN CARBOXYL-TERMINAL HYDROLASE"/>
    <property type="match status" value="1"/>
</dbReference>
<dbReference type="SUPFAM" id="SSF54001">
    <property type="entry name" value="Cysteine proteinases"/>
    <property type="match status" value="1"/>
</dbReference>
<feature type="domain" description="UBP-type" evidence="7">
    <location>
        <begin position="3"/>
        <end position="100"/>
    </location>
</feature>
<keyword evidence="3" id="KW-0862">Zinc</keyword>
<dbReference type="PROSITE" id="PS00973">
    <property type="entry name" value="USP_2"/>
    <property type="match status" value="1"/>
</dbReference>
<dbReference type="GO" id="GO:0008270">
    <property type="term" value="F:zinc ion binding"/>
    <property type="evidence" value="ECO:0007669"/>
    <property type="project" value="UniProtKB-KW"/>
</dbReference>
<evidence type="ECO:0000313" key="9">
    <source>
        <dbReference type="Proteomes" id="UP000728185"/>
    </source>
</evidence>
<dbReference type="Gene3D" id="3.30.40.10">
    <property type="entry name" value="Zinc/RING finger domain, C3HC4 (zinc finger)"/>
    <property type="match status" value="1"/>
</dbReference>
<dbReference type="GO" id="GO:0016579">
    <property type="term" value="P:protein deubiquitination"/>
    <property type="evidence" value="ECO:0007669"/>
    <property type="project" value="InterPro"/>
</dbReference>
<dbReference type="InterPro" id="IPR013083">
    <property type="entry name" value="Znf_RING/FYVE/PHD"/>
</dbReference>
<dbReference type="InterPro" id="IPR028889">
    <property type="entry name" value="USP"/>
</dbReference>
<feature type="compositionally biased region" description="Gly residues" evidence="5">
    <location>
        <begin position="331"/>
        <end position="341"/>
    </location>
</feature>
<name>A0A8E0VG69_9TREM</name>
<dbReference type="InterPro" id="IPR050164">
    <property type="entry name" value="Peptidase_C19"/>
</dbReference>
<dbReference type="InterPro" id="IPR018200">
    <property type="entry name" value="USP_CS"/>
</dbReference>
<dbReference type="InterPro" id="IPR001607">
    <property type="entry name" value="Znf_UBP"/>
</dbReference>
<dbReference type="GO" id="GO:0005634">
    <property type="term" value="C:nucleus"/>
    <property type="evidence" value="ECO:0007669"/>
    <property type="project" value="TreeGrafter"/>
</dbReference>
<evidence type="ECO:0000256" key="1">
    <source>
        <dbReference type="ARBA" id="ARBA00022723"/>
    </source>
</evidence>
<dbReference type="GO" id="GO:0005829">
    <property type="term" value="C:cytosol"/>
    <property type="evidence" value="ECO:0007669"/>
    <property type="project" value="TreeGrafter"/>
</dbReference>
<keyword evidence="1" id="KW-0479">Metal-binding</keyword>
<dbReference type="Pfam" id="PF02148">
    <property type="entry name" value="zf-UBP"/>
    <property type="match status" value="1"/>
</dbReference>
<keyword evidence="8" id="KW-0378">Hydrolase</keyword>
<evidence type="ECO:0000256" key="3">
    <source>
        <dbReference type="ARBA" id="ARBA00022833"/>
    </source>
</evidence>
<evidence type="ECO:0000259" key="6">
    <source>
        <dbReference type="PROSITE" id="PS50235"/>
    </source>
</evidence>
<dbReference type="EMBL" id="LUCM01008865">
    <property type="protein sequence ID" value="KAA0187806.1"/>
    <property type="molecule type" value="Genomic_DNA"/>
</dbReference>
<feature type="domain" description="USP" evidence="6">
    <location>
        <begin position="195"/>
        <end position="900"/>
    </location>
</feature>
<dbReference type="SMART" id="SM00290">
    <property type="entry name" value="ZnF_UBP"/>
    <property type="match status" value="1"/>
</dbReference>
<evidence type="ECO:0000256" key="4">
    <source>
        <dbReference type="PROSITE-ProRule" id="PRU00502"/>
    </source>
</evidence>
<evidence type="ECO:0000313" key="8">
    <source>
        <dbReference type="EMBL" id="KAA0187806.1"/>
    </source>
</evidence>
<dbReference type="SUPFAM" id="SSF57850">
    <property type="entry name" value="RING/U-box"/>
    <property type="match status" value="1"/>
</dbReference>
<feature type="region of interest" description="Disordered" evidence="5">
    <location>
        <begin position="321"/>
        <end position="344"/>
    </location>
</feature>
<dbReference type="PANTHER" id="PTHR24006">
    <property type="entry name" value="UBIQUITIN CARBOXYL-TERMINAL HYDROLASE"/>
    <property type="match status" value="1"/>
</dbReference>
<dbReference type="PROSITE" id="PS00972">
    <property type="entry name" value="USP_1"/>
    <property type="match status" value="1"/>
</dbReference>
<keyword evidence="9" id="KW-1185">Reference proteome</keyword>
<evidence type="ECO:0000256" key="5">
    <source>
        <dbReference type="SAM" id="MobiDB-lite"/>
    </source>
</evidence>
<dbReference type="AlphaFoldDB" id="A0A8E0VG69"/>